<evidence type="ECO:0000256" key="1">
    <source>
        <dbReference type="SAM" id="SignalP"/>
    </source>
</evidence>
<reference evidence="2 3" key="1">
    <citation type="journal article" date="2022" name="Front. Cell. Infect. Microbiol.">
        <title>The Genomes of Two Strains of Taenia crassiceps the Animal Model for the Study of Human Cysticercosis.</title>
        <authorList>
            <person name="Bobes R.J."/>
            <person name="Estrada K."/>
            <person name="Rios-Valencia D.G."/>
            <person name="Calderon-Gallegos A."/>
            <person name="de la Torre P."/>
            <person name="Carrero J.C."/>
            <person name="Sanchez-Flores A."/>
            <person name="Laclette J.P."/>
        </authorList>
    </citation>
    <scope>NUCLEOTIDE SEQUENCE [LARGE SCALE GENOMIC DNA]</scope>
    <source>
        <strain evidence="2">WFUcys</strain>
    </source>
</reference>
<keyword evidence="3" id="KW-1185">Reference proteome</keyword>
<organism evidence="2 3">
    <name type="scientific">Taenia crassiceps</name>
    <dbReference type="NCBI Taxonomy" id="6207"/>
    <lineage>
        <taxon>Eukaryota</taxon>
        <taxon>Metazoa</taxon>
        <taxon>Spiralia</taxon>
        <taxon>Lophotrochozoa</taxon>
        <taxon>Platyhelminthes</taxon>
        <taxon>Cestoda</taxon>
        <taxon>Eucestoda</taxon>
        <taxon>Cyclophyllidea</taxon>
        <taxon>Taeniidae</taxon>
        <taxon>Taenia</taxon>
    </lineage>
</organism>
<evidence type="ECO:0000313" key="2">
    <source>
        <dbReference type="EMBL" id="KAL5104349.1"/>
    </source>
</evidence>
<dbReference type="Proteomes" id="UP001651158">
    <property type="component" value="Unassembled WGS sequence"/>
</dbReference>
<keyword evidence="1" id="KW-0732">Signal</keyword>
<dbReference type="EMBL" id="JAKROA010000013">
    <property type="protein sequence ID" value="KAL5104349.1"/>
    <property type="molecule type" value="Genomic_DNA"/>
</dbReference>
<sequence>MAVRFGLILLATLAFARRNRESPYASPGMGNALVTQLPEHFHWNRVGSQSVELGWDVEALDPDNYRYAAISFWRGKLTLDGLKPETFYEMVLQPLKDNKPIYNHSSYLTTPKKGVGDAADAMGFTLVCVVSGLLLLAWQ</sequence>
<evidence type="ECO:0000313" key="3">
    <source>
        <dbReference type="Proteomes" id="UP001651158"/>
    </source>
</evidence>
<feature type="chain" id="PRO_5047169088" description="Fibronectin type-III domain-containing protein" evidence="1">
    <location>
        <begin position="17"/>
        <end position="139"/>
    </location>
</feature>
<protein>
    <recommendedName>
        <fullName evidence="4">Fibronectin type-III domain-containing protein</fullName>
    </recommendedName>
</protein>
<name>A0ABR4Q491_9CEST</name>
<proteinExistence type="predicted"/>
<accession>A0ABR4Q491</accession>
<comment type="caution">
    <text evidence="2">The sequence shown here is derived from an EMBL/GenBank/DDBJ whole genome shotgun (WGS) entry which is preliminary data.</text>
</comment>
<gene>
    <name evidence="2" type="ORF">TcWFU_008914</name>
</gene>
<feature type="signal peptide" evidence="1">
    <location>
        <begin position="1"/>
        <end position="16"/>
    </location>
</feature>
<evidence type="ECO:0008006" key="4">
    <source>
        <dbReference type="Google" id="ProtNLM"/>
    </source>
</evidence>